<feature type="transmembrane region" description="Helical" evidence="1">
    <location>
        <begin position="56"/>
        <end position="77"/>
    </location>
</feature>
<sequence>MIVFATFDHSMYVELAIQNLEKQGIDEKQILAVPLDIRNNNFQILDNIHHSDGQSVFDVAAVLSTVGMLLGAIYGFVLPGGPILIGIVGMILGASLGFCIKLLVMRKHNRKQQAARQGECILVIQCEPNQVEHVEKILQSNYVIGLARYQDGSDG</sequence>
<keyword evidence="3" id="KW-1185">Reference proteome</keyword>
<accession>A0A1M6R1T1</accession>
<proteinExistence type="predicted"/>
<reference evidence="3" key="1">
    <citation type="submission" date="2016-11" db="EMBL/GenBank/DDBJ databases">
        <authorList>
            <person name="Varghese N."/>
            <person name="Submissions S."/>
        </authorList>
    </citation>
    <scope>NUCLEOTIDE SEQUENCE [LARGE SCALE GENOMIC DNA]</scope>
    <source>
        <strain evidence="3">USBA-503</strain>
    </source>
</reference>
<evidence type="ECO:0000313" key="2">
    <source>
        <dbReference type="EMBL" id="SHK26308.1"/>
    </source>
</evidence>
<dbReference type="OrthoDB" id="1683109at2"/>
<dbReference type="AlphaFoldDB" id="A0A1M6R1T1"/>
<dbReference type="STRING" id="1830138.SAMN05443507_11133"/>
<dbReference type="RefSeq" id="WP_072873988.1">
    <property type="nucleotide sequence ID" value="NZ_FRAF01000011.1"/>
</dbReference>
<feature type="transmembrane region" description="Helical" evidence="1">
    <location>
        <begin position="83"/>
        <end position="104"/>
    </location>
</feature>
<dbReference type="Proteomes" id="UP000184016">
    <property type="component" value="Unassembled WGS sequence"/>
</dbReference>
<gene>
    <name evidence="2" type="ORF">SAMN05443507_11133</name>
</gene>
<protein>
    <submittedName>
        <fullName evidence="2">Uncharacterized protein</fullName>
    </submittedName>
</protein>
<keyword evidence="1" id="KW-0472">Membrane</keyword>
<evidence type="ECO:0000256" key="1">
    <source>
        <dbReference type="SAM" id="Phobius"/>
    </source>
</evidence>
<dbReference type="EMBL" id="FRAF01000011">
    <property type="protein sequence ID" value="SHK26308.1"/>
    <property type="molecule type" value="Genomic_DNA"/>
</dbReference>
<evidence type="ECO:0000313" key="3">
    <source>
        <dbReference type="Proteomes" id="UP000184016"/>
    </source>
</evidence>
<keyword evidence="1" id="KW-0812">Transmembrane</keyword>
<keyword evidence="1" id="KW-1133">Transmembrane helix</keyword>
<name>A0A1M6R1T1_9BACL</name>
<organism evidence="2 3">
    <name type="scientific">Alicyclobacillus tolerans</name>
    <dbReference type="NCBI Taxonomy" id="90970"/>
    <lineage>
        <taxon>Bacteria</taxon>
        <taxon>Bacillati</taxon>
        <taxon>Bacillota</taxon>
        <taxon>Bacilli</taxon>
        <taxon>Bacillales</taxon>
        <taxon>Alicyclobacillaceae</taxon>
        <taxon>Alicyclobacillus</taxon>
    </lineage>
</organism>